<accession>A0A7Y9JY95</accession>
<dbReference type="Pfam" id="PF11716">
    <property type="entry name" value="MDMPI_N"/>
    <property type="match status" value="1"/>
</dbReference>
<proteinExistence type="predicted"/>
<evidence type="ECO:0000259" key="1">
    <source>
        <dbReference type="Pfam" id="PF11716"/>
    </source>
</evidence>
<organism evidence="3 4">
    <name type="scientific">Cellulomonas oligotrophica</name>
    <dbReference type="NCBI Taxonomy" id="931536"/>
    <lineage>
        <taxon>Bacteria</taxon>
        <taxon>Bacillati</taxon>
        <taxon>Actinomycetota</taxon>
        <taxon>Actinomycetes</taxon>
        <taxon>Micrococcales</taxon>
        <taxon>Cellulomonadaceae</taxon>
        <taxon>Cellulomonas</taxon>
    </lineage>
</organism>
<evidence type="ECO:0000313" key="4">
    <source>
        <dbReference type="Proteomes" id="UP000577956"/>
    </source>
</evidence>
<comment type="caution">
    <text evidence="3">The sequence shown here is derived from an EMBL/GenBank/DDBJ whole genome shotgun (WGS) entry which is preliminary data.</text>
</comment>
<evidence type="ECO:0000313" key="3">
    <source>
        <dbReference type="EMBL" id="NYD86477.1"/>
    </source>
</evidence>
<dbReference type="InterPro" id="IPR017517">
    <property type="entry name" value="Maleyloyr_isom"/>
</dbReference>
<dbReference type="Proteomes" id="UP000618382">
    <property type="component" value="Unassembled WGS sequence"/>
</dbReference>
<gene>
    <name evidence="3" type="ORF">BKA21_002026</name>
    <name evidence="2" type="ORF">Col01nite_17910</name>
</gene>
<keyword evidence="5" id="KW-1185">Reference proteome</keyword>
<reference evidence="3 4" key="1">
    <citation type="submission" date="2020-07" db="EMBL/GenBank/DDBJ databases">
        <title>Sequencing the genomes of 1000 actinobacteria strains.</title>
        <authorList>
            <person name="Klenk H.-P."/>
        </authorList>
    </citation>
    <scope>NUCLEOTIDE SEQUENCE [LARGE SCALE GENOMIC DNA]</scope>
    <source>
        <strain evidence="3 4">DSM 24482</strain>
    </source>
</reference>
<feature type="domain" description="Mycothiol-dependent maleylpyruvate isomerase metal-binding" evidence="1">
    <location>
        <begin position="22"/>
        <end position="132"/>
    </location>
</feature>
<dbReference type="GO" id="GO:0046872">
    <property type="term" value="F:metal ion binding"/>
    <property type="evidence" value="ECO:0007669"/>
    <property type="project" value="InterPro"/>
</dbReference>
<dbReference type="EMBL" id="JACCBK010000001">
    <property type="protein sequence ID" value="NYD86477.1"/>
    <property type="molecule type" value="Genomic_DNA"/>
</dbReference>
<evidence type="ECO:0000313" key="2">
    <source>
        <dbReference type="EMBL" id="GIG32632.1"/>
    </source>
</evidence>
<evidence type="ECO:0000313" key="5">
    <source>
        <dbReference type="Proteomes" id="UP000618382"/>
    </source>
</evidence>
<dbReference type="NCBIfam" id="TIGR03083">
    <property type="entry name" value="maleylpyruvate isomerase family mycothiol-dependent enzyme"/>
    <property type="match status" value="1"/>
</dbReference>
<dbReference type="AlphaFoldDB" id="A0A7Y9JY95"/>
<dbReference type="InterPro" id="IPR017520">
    <property type="entry name" value="CHP03086"/>
</dbReference>
<reference evidence="2 5" key="2">
    <citation type="submission" date="2021-01" db="EMBL/GenBank/DDBJ databases">
        <title>Whole genome shotgun sequence of Cellulomonas oligotrophica NBRC 109435.</title>
        <authorList>
            <person name="Komaki H."/>
            <person name="Tamura T."/>
        </authorList>
    </citation>
    <scope>NUCLEOTIDE SEQUENCE [LARGE SCALE GENOMIC DNA]</scope>
    <source>
        <strain evidence="2 5">NBRC 109435</strain>
    </source>
</reference>
<dbReference type="Proteomes" id="UP000577956">
    <property type="component" value="Unassembled WGS sequence"/>
</dbReference>
<dbReference type="InterPro" id="IPR034660">
    <property type="entry name" value="DinB/YfiT-like"/>
</dbReference>
<dbReference type="SUPFAM" id="SSF109854">
    <property type="entry name" value="DinB/YfiT-like putative metalloenzymes"/>
    <property type="match status" value="1"/>
</dbReference>
<dbReference type="EMBL" id="BONN01000004">
    <property type="protein sequence ID" value="GIG32632.1"/>
    <property type="molecule type" value="Genomic_DNA"/>
</dbReference>
<dbReference type="NCBIfam" id="TIGR03086">
    <property type="entry name" value="TIGR03086 family metal-binding protein"/>
    <property type="match status" value="1"/>
</dbReference>
<name>A0A7Y9JY95_9CELL</name>
<dbReference type="Gene3D" id="1.20.120.450">
    <property type="entry name" value="dinb family like domain"/>
    <property type="match status" value="1"/>
</dbReference>
<dbReference type="InterPro" id="IPR024344">
    <property type="entry name" value="MDMPI_metal-binding"/>
</dbReference>
<dbReference type="RefSeq" id="WP_140458092.1">
    <property type="nucleotide sequence ID" value="NZ_BAABFI010000001.1"/>
</dbReference>
<protein>
    <submittedName>
        <fullName evidence="3">Uncharacterized protein (TIGR03086 family)</fullName>
    </submittedName>
</protein>
<sequence>MTGTAPAPTPQAVRAAYADRSAGLQAVLDAVRPAAWDAPSPCDGWTGRDVVAHVLDTQRDFLAGHGVDLGPRPDLDDPAAAWRAHAAAVQELLADPAFAERGYDGFTGPTTLGATLHLFYGFDMVAHRWDVAAADGRSHVFTDADLDVLEGMVTAMGEHLYGEGVCAAPLDVPADADRQTRALAALGRRATVPA</sequence>